<evidence type="ECO:0000313" key="2">
    <source>
        <dbReference type="EMBL" id="MCK9689342.1"/>
    </source>
</evidence>
<evidence type="ECO:0000256" key="1">
    <source>
        <dbReference type="SAM" id="MobiDB-lite"/>
    </source>
</evidence>
<dbReference type="EMBL" id="JAJLJH010000013">
    <property type="protein sequence ID" value="MCK9689342.1"/>
    <property type="molecule type" value="Genomic_DNA"/>
</dbReference>
<comment type="caution">
    <text evidence="2">The sequence shown here is derived from an EMBL/GenBank/DDBJ whole genome shotgun (WGS) entry which is preliminary data.</text>
</comment>
<protein>
    <submittedName>
        <fullName evidence="2">Uncharacterized protein</fullName>
    </submittedName>
</protein>
<name>A0A9X2C2H7_9BURK</name>
<dbReference type="AlphaFoldDB" id="A0A9X2C2H7"/>
<organism evidence="2 3">
    <name type="scientific">Scleromatobacter humisilvae</name>
    <dbReference type="NCBI Taxonomy" id="2897159"/>
    <lineage>
        <taxon>Bacteria</taxon>
        <taxon>Pseudomonadati</taxon>
        <taxon>Pseudomonadota</taxon>
        <taxon>Betaproteobacteria</taxon>
        <taxon>Burkholderiales</taxon>
        <taxon>Sphaerotilaceae</taxon>
        <taxon>Scleromatobacter</taxon>
    </lineage>
</organism>
<sequence length="198" mass="21959">MPVAPVAGGVLRRLRRILTSPIRLERRGFDFHFVLGPAPRKAGTRRAGETAPRRRSPAEMPSMTTREVSEVCANLRAMLGGEVGHHPRLPSLALLERALVKNGERGVDDVPAAVLRHAAQALDAFDLDRYGPGLVLLRRRIEQVLRRRHGDRHTHVASQPDQPTERLAAAMAPGALKDFSDSMTEFIDIDRMFGERNA</sequence>
<accession>A0A9X2C2H7</accession>
<reference evidence="2" key="1">
    <citation type="submission" date="2021-11" db="EMBL/GenBank/DDBJ databases">
        <title>BS-T2-15 a new species belonging to the Comamonadaceae family isolated from the soil of a French oak forest.</title>
        <authorList>
            <person name="Mieszkin S."/>
            <person name="Alain K."/>
        </authorList>
    </citation>
    <scope>NUCLEOTIDE SEQUENCE</scope>
    <source>
        <strain evidence="2">BS-T2-15</strain>
    </source>
</reference>
<keyword evidence="3" id="KW-1185">Reference proteome</keyword>
<feature type="region of interest" description="Disordered" evidence="1">
    <location>
        <begin position="40"/>
        <end position="65"/>
    </location>
</feature>
<gene>
    <name evidence="2" type="ORF">LPC04_26795</name>
</gene>
<dbReference type="RefSeq" id="WP_275685389.1">
    <property type="nucleotide sequence ID" value="NZ_JAJLJH010000013.1"/>
</dbReference>
<evidence type="ECO:0000313" key="3">
    <source>
        <dbReference type="Proteomes" id="UP001139353"/>
    </source>
</evidence>
<dbReference type="Proteomes" id="UP001139353">
    <property type="component" value="Unassembled WGS sequence"/>
</dbReference>
<proteinExistence type="predicted"/>